<feature type="coiled-coil region" evidence="3">
    <location>
        <begin position="111"/>
        <end position="143"/>
    </location>
</feature>
<feature type="domain" description="Peptidase M24" evidence="4">
    <location>
        <begin position="132"/>
        <end position="334"/>
    </location>
</feature>
<keyword evidence="2" id="KW-0378">Hydrolase</keyword>
<sequence>MDRIERIRERVSEKRFKAFLVSNIINIRYLTGFRGSSALLLITKKDAFFFTDFRYREQAVREVRGCEIIVPAGALLLRIKKTLKSLRKSSLAFEFTAPYSLYHDLKRSFALRAVKEMVESLRLKKEKEEVRLIKKAVKRAEEAFVEIRPVIKKGVTEREISLRLEESLRRRGCQRIPFDIIVASGENAALPHASVSDRRLKAGDLVVIDWGGEAGGYFSDMTRTLLIKGSGIEGKLKMYNTVLKANRSAIRTAVAGVRAREVDSAARDLIKGAGFGDFFGHGTGHGVGLDIHESPRISLISRDILGQGMVFTIEPGIYVPGVGGVRIEDMVYIGEKGSRVLTRLPKRLEII</sequence>
<organism evidence="6">
    <name type="scientific">hydrothermal vent metagenome</name>
    <dbReference type="NCBI Taxonomy" id="652676"/>
    <lineage>
        <taxon>unclassified sequences</taxon>
        <taxon>metagenomes</taxon>
        <taxon>ecological metagenomes</taxon>
    </lineage>
</organism>
<dbReference type="InterPro" id="IPR036005">
    <property type="entry name" value="Creatinase/aminopeptidase-like"/>
</dbReference>
<dbReference type="InterPro" id="IPR001131">
    <property type="entry name" value="Peptidase_M24B_aminopep-P_CS"/>
</dbReference>
<dbReference type="SUPFAM" id="SSF55920">
    <property type="entry name" value="Creatinase/aminopeptidase"/>
    <property type="match status" value="1"/>
</dbReference>
<dbReference type="AlphaFoldDB" id="A0A3B1D549"/>
<dbReference type="PRINTS" id="PR00599">
    <property type="entry name" value="MAPEPTIDASE"/>
</dbReference>
<dbReference type="InterPro" id="IPR001714">
    <property type="entry name" value="Pept_M24_MAP"/>
</dbReference>
<dbReference type="InterPro" id="IPR000994">
    <property type="entry name" value="Pept_M24"/>
</dbReference>
<dbReference type="Gene3D" id="3.40.350.10">
    <property type="entry name" value="Creatinase/prolidase N-terminal domain"/>
    <property type="match status" value="1"/>
</dbReference>
<gene>
    <name evidence="6" type="ORF">MNBD_NITROSPIRAE03-1869</name>
</gene>
<dbReference type="CDD" id="cd01092">
    <property type="entry name" value="APP-like"/>
    <property type="match status" value="1"/>
</dbReference>
<evidence type="ECO:0000256" key="3">
    <source>
        <dbReference type="SAM" id="Coils"/>
    </source>
</evidence>
<dbReference type="Gene3D" id="3.90.230.10">
    <property type="entry name" value="Creatinase/methionine aminopeptidase superfamily"/>
    <property type="match status" value="1"/>
</dbReference>
<keyword evidence="6" id="KW-0031">Aminopeptidase</keyword>
<dbReference type="GO" id="GO:0046872">
    <property type="term" value="F:metal ion binding"/>
    <property type="evidence" value="ECO:0007669"/>
    <property type="project" value="UniProtKB-KW"/>
</dbReference>
<evidence type="ECO:0000256" key="1">
    <source>
        <dbReference type="ARBA" id="ARBA00022723"/>
    </source>
</evidence>
<evidence type="ECO:0000259" key="5">
    <source>
        <dbReference type="Pfam" id="PF01321"/>
    </source>
</evidence>
<dbReference type="InterPro" id="IPR029149">
    <property type="entry name" value="Creatin/AminoP/Spt16_N"/>
</dbReference>
<evidence type="ECO:0000313" key="6">
    <source>
        <dbReference type="EMBL" id="VAX31923.1"/>
    </source>
</evidence>
<dbReference type="GO" id="GO:0004177">
    <property type="term" value="F:aminopeptidase activity"/>
    <property type="evidence" value="ECO:0007669"/>
    <property type="project" value="UniProtKB-KW"/>
</dbReference>
<dbReference type="InterPro" id="IPR000587">
    <property type="entry name" value="Creatinase_N"/>
</dbReference>
<dbReference type="Pfam" id="PF00557">
    <property type="entry name" value="Peptidase_M24"/>
    <property type="match status" value="1"/>
</dbReference>
<evidence type="ECO:0000259" key="4">
    <source>
        <dbReference type="Pfam" id="PF00557"/>
    </source>
</evidence>
<dbReference type="SUPFAM" id="SSF53092">
    <property type="entry name" value="Creatinase/prolidase N-terminal domain"/>
    <property type="match status" value="1"/>
</dbReference>
<feature type="domain" description="Creatinase N-terminal" evidence="5">
    <location>
        <begin position="3"/>
        <end position="123"/>
    </location>
</feature>
<keyword evidence="1" id="KW-0479">Metal-binding</keyword>
<keyword evidence="6" id="KW-0645">Protease</keyword>
<dbReference type="EMBL" id="UOGI01000126">
    <property type="protein sequence ID" value="VAX31923.1"/>
    <property type="molecule type" value="Genomic_DNA"/>
</dbReference>
<keyword evidence="3" id="KW-0175">Coiled coil</keyword>
<dbReference type="PROSITE" id="PS00491">
    <property type="entry name" value="PROLINE_PEPTIDASE"/>
    <property type="match status" value="1"/>
</dbReference>
<accession>A0A3B1D549</accession>
<name>A0A3B1D549_9ZZZZ</name>
<dbReference type="PANTHER" id="PTHR46112">
    <property type="entry name" value="AMINOPEPTIDASE"/>
    <property type="match status" value="1"/>
</dbReference>
<evidence type="ECO:0000256" key="2">
    <source>
        <dbReference type="ARBA" id="ARBA00022801"/>
    </source>
</evidence>
<protein>
    <submittedName>
        <fullName evidence="6">Aminopeptidase YpdF (MP-, MA-, MS-, AP-, NP-specific)</fullName>
    </submittedName>
</protein>
<dbReference type="Pfam" id="PF01321">
    <property type="entry name" value="Creatinase_N"/>
    <property type="match status" value="1"/>
</dbReference>
<proteinExistence type="predicted"/>
<reference evidence="6" key="1">
    <citation type="submission" date="2018-06" db="EMBL/GenBank/DDBJ databases">
        <authorList>
            <person name="Zhirakovskaya E."/>
        </authorList>
    </citation>
    <scope>NUCLEOTIDE SEQUENCE</scope>
</reference>
<dbReference type="InterPro" id="IPR050659">
    <property type="entry name" value="Peptidase_M24B"/>
</dbReference>
<dbReference type="PANTHER" id="PTHR46112:SF3">
    <property type="entry name" value="AMINOPEPTIDASE YPDF"/>
    <property type="match status" value="1"/>
</dbReference>